<keyword evidence="3" id="KW-1185">Reference proteome</keyword>
<dbReference type="InterPro" id="IPR052912">
    <property type="entry name" value="UPF0111_domain"/>
</dbReference>
<dbReference type="Gene3D" id="1.20.58.220">
    <property type="entry name" value="Phosphate transport system protein phou homolog 2, domain 2"/>
    <property type="match status" value="1"/>
</dbReference>
<dbReference type="EMBL" id="CP015136">
    <property type="protein sequence ID" value="AMY09831.1"/>
    <property type="molecule type" value="Genomic_DNA"/>
</dbReference>
<sequence length="206" mass="23666">MARFSLIPKDGRFFDDFIQLAQEIRKAAVVLVDMLAGDVPRWAAADELKALEHECDQIAHDALHRLNKTFVTPLDREDIHTLILYLDNVMDMMDAAGGCIRLYRVQNLRYGARELADVILRSAEQILLATQKLEQRRGVDEHVVEINRLENEADQIHREAIGRLFSEEQNAIEVIKWKEILDLLERATDECEDVANEIEGVVVKYT</sequence>
<dbReference type="PANTHER" id="PTHR37298">
    <property type="entry name" value="UPF0111 PROTEIN YKAA"/>
    <property type="match status" value="1"/>
</dbReference>
<dbReference type="RefSeq" id="WP_110171543.1">
    <property type="nucleotide sequence ID" value="NZ_CP015136.1"/>
</dbReference>
<dbReference type="AlphaFoldDB" id="A0A143PMX5"/>
<dbReference type="OrthoDB" id="9797568at2"/>
<organism evidence="2 3">
    <name type="scientific">Luteitalea pratensis</name>
    <dbReference type="NCBI Taxonomy" id="1855912"/>
    <lineage>
        <taxon>Bacteria</taxon>
        <taxon>Pseudomonadati</taxon>
        <taxon>Acidobacteriota</taxon>
        <taxon>Vicinamibacteria</taxon>
        <taxon>Vicinamibacterales</taxon>
        <taxon>Vicinamibacteraceae</taxon>
        <taxon>Luteitalea</taxon>
    </lineage>
</organism>
<dbReference type="PANTHER" id="PTHR37298:SF1">
    <property type="entry name" value="UPF0111 PROTEIN YKAA"/>
    <property type="match status" value="1"/>
</dbReference>
<accession>A0A143PMX5</accession>
<evidence type="ECO:0000256" key="1">
    <source>
        <dbReference type="ARBA" id="ARBA00008591"/>
    </source>
</evidence>
<dbReference type="STRING" id="1855912.LuPra_03057"/>
<dbReference type="KEGG" id="abac:LuPra_03057"/>
<dbReference type="InterPro" id="IPR038078">
    <property type="entry name" value="PhoU-like_sf"/>
</dbReference>
<evidence type="ECO:0000313" key="2">
    <source>
        <dbReference type="EMBL" id="AMY09831.1"/>
    </source>
</evidence>
<dbReference type="InterPro" id="IPR018445">
    <property type="entry name" value="Put_Phosphate_transp_reg"/>
</dbReference>
<proteinExistence type="inferred from homology"/>
<comment type="similarity">
    <text evidence="1">Belongs to the UPF0111 family.</text>
</comment>
<reference evidence="2" key="1">
    <citation type="journal article" date="2016" name="Genome Announc.">
        <title>First Complete Genome Sequence of a Subdivision 6 Acidobacterium Strain.</title>
        <authorList>
            <person name="Huang S."/>
            <person name="Vieira S."/>
            <person name="Bunk B."/>
            <person name="Riedel T."/>
            <person name="Sproer C."/>
            <person name="Overmann J."/>
        </authorList>
    </citation>
    <scope>NUCLEOTIDE SEQUENCE [LARGE SCALE GENOMIC DNA]</scope>
    <source>
        <strain evidence="2">DSM 100886</strain>
    </source>
</reference>
<protein>
    <submittedName>
        <fullName evidence="2">Pit accessory protein</fullName>
    </submittedName>
</protein>
<name>A0A143PMX5_LUTPR</name>
<dbReference type="Proteomes" id="UP000076079">
    <property type="component" value="Chromosome"/>
</dbReference>
<dbReference type="PATRIC" id="fig|1813736.3.peg.3257"/>
<evidence type="ECO:0000313" key="3">
    <source>
        <dbReference type="Proteomes" id="UP000076079"/>
    </source>
</evidence>
<gene>
    <name evidence="2" type="ORF">LuPra_03057</name>
</gene>
<dbReference type="Pfam" id="PF01865">
    <property type="entry name" value="PhoU_div"/>
    <property type="match status" value="1"/>
</dbReference>